<dbReference type="Proteomes" id="UP001179600">
    <property type="component" value="Chromosome"/>
</dbReference>
<evidence type="ECO:0000256" key="2">
    <source>
        <dbReference type="PROSITE-ProRule" id="PRU00335"/>
    </source>
</evidence>
<evidence type="ECO:0000313" key="4">
    <source>
        <dbReference type="EMBL" id="WCG22738.1"/>
    </source>
</evidence>
<dbReference type="SUPFAM" id="SSF46689">
    <property type="entry name" value="Homeodomain-like"/>
    <property type="match status" value="1"/>
</dbReference>
<evidence type="ECO:0000313" key="5">
    <source>
        <dbReference type="Proteomes" id="UP001179600"/>
    </source>
</evidence>
<dbReference type="SUPFAM" id="SSF48498">
    <property type="entry name" value="Tetracyclin repressor-like, C-terminal domain"/>
    <property type="match status" value="1"/>
</dbReference>
<keyword evidence="1 2" id="KW-0238">DNA-binding</keyword>
<dbReference type="InterPro" id="IPR009057">
    <property type="entry name" value="Homeodomain-like_sf"/>
</dbReference>
<accession>A0AAE9XEK6</accession>
<dbReference type="EMBL" id="CP116507">
    <property type="protein sequence ID" value="WCG22738.1"/>
    <property type="molecule type" value="Genomic_DNA"/>
</dbReference>
<dbReference type="RefSeq" id="WP_272163369.1">
    <property type="nucleotide sequence ID" value="NZ_CP116507.1"/>
</dbReference>
<dbReference type="PROSITE" id="PS50977">
    <property type="entry name" value="HTH_TETR_2"/>
    <property type="match status" value="1"/>
</dbReference>
<dbReference type="Gene3D" id="1.10.357.10">
    <property type="entry name" value="Tetracycline Repressor, domain 2"/>
    <property type="match status" value="1"/>
</dbReference>
<dbReference type="AlphaFoldDB" id="A0AAE9XEK6"/>
<feature type="domain" description="HTH tetR-type" evidence="3">
    <location>
        <begin position="6"/>
        <end position="66"/>
    </location>
</feature>
<dbReference type="GO" id="GO:0003677">
    <property type="term" value="F:DNA binding"/>
    <property type="evidence" value="ECO:0007669"/>
    <property type="project" value="UniProtKB-UniRule"/>
</dbReference>
<evidence type="ECO:0000259" key="3">
    <source>
        <dbReference type="PROSITE" id="PS50977"/>
    </source>
</evidence>
<dbReference type="InterPro" id="IPR001647">
    <property type="entry name" value="HTH_TetR"/>
</dbReference>
<proteinExistence type="predicted"/>
<reference evidence="4" key="1">
    <citation type="submission" date="2023-01" db="EMBL/GenBank/DDBJ databases">
        <title>Oxazolidinone resistance genes in florfenicol resistant enterococci from beef cattle and veal calves at slaughter.</title>
        <authorList>
            <person name="Biggel M."/>
        </authorList>
    </citation>
    <scope>NUCLEOTIDE SEQUENCE</scope>
    <source>
        <strain evidence="4">K204-1</strain>
    </source>
</reference>
<dbReference type="InterPro" id="IPR036271">
    <property type="entry name" value="Tet_transcr_reg_TetR-rel_C_sf"/>
</dbReference>
<feature type="DNA-binding region" description="H-T-H motif" evidence="2">
    <location>
        <begin position="29"/>
        <end position="48"/>
    </location>
</feature>
<evidence type="ECO:0000256" key="1">
    <source>
        <dbReference type="ARBA" id="ARBA00023125"/>
    </source>
</evidence>
<sequence length="190" mass="22054">MARKKTITKKQILRAAYTIVATEGFSNFTARRVASKMKCSTQPIYLEFQNMSDLRKEVLNKINERLEQEIYSRVILGDAILDLSIAYVEFAINEPTMYRAIYTESYPESQYVVDYGRRLFMKNLNKDLRYRDLEEPIKDSLFTQTWLTATGIATLSSGNLYRPSRDELVKAVNGTIRSILEQDDYYTQPA</sequence>
<name>A0AAE9XEK6_9ENTE</name>
<organism evidence="4 5">
    <name type="scientific">Vagococcus lutrae</name>
    <dbReference type="NCBI Taxonomy" id="81947"/>
    <lineage>
        <taxon>Bacteria</taxon>
        <taxon>Bacillati</taxon>
        <taxon>Bacillota</taxon>
        <taxon>Bacilli</taxon>
        <taxon>Lactobacillales</taxon>
        <taxon>Enterococcaceae</taxon>
        <taxon>Vagococcus</taxon>
    </lineage>
</organism>
<gene>
    <name evidence="4" type="ORF">PML95_00270</name>
</gene>
<protein>
    <submittedName>
        <fullName evidence="4">TetR family transcriptional regulator</fullName>
    </submittedName>
</protein>